<evidence type="ECO:0000256" key="1">
    <source>
        <dbReference type="ARBA" id="ARBA00005558"/>
    </source>
</evidence>
<evidence type="ECO:0000313" key="5">
    <source>
        <dbReference type="EMBL" id="AUX46166.1"/>
    </source>
</evidence>
<dbReference type="NCBIfam" id="TIGR01646">
    <property type="entry name" value="vgr_GE"/>
    <property type="match status" value="1"/>
</dbReference>
<dbReference type="Pfam" id="PF05954">
    <property type="entry name" value="Phage_GPD"/>
    <property type="match status" value="1"/>
</dbReference>
<dbReference type="Gene3D" id="3.55.50.10">
    <property type="entry name" value="Baseplate protein-like domains"/>
    <property type="match status" value="1"/>
</dbReference>
<dbReference type="Pfam" id="PF22178">
    <property type="entry name" value="Gp5_trimer_C"/>
    <property type="match status" value="1"/>
</dbReference>
<protein>
    <submittedName>
        <fullName evidence="5">Uncharacterized protein</fullName>
    </submittedName>
</protein>
<dbReference type="InterPro" id="IPR006533">
    <property type="entry name" value="T6SS_Vgr_RhsGE"/>
</dbReference>
<feature type="compositionally biased region" description="Basic and acidic residues" evidence="2">
    <location>
        <begin position="527"/>
        <end position="542"/>
    </location>
</feature>
<evidence type="ECO:0000313" key="6">
    <source>
        <dbReference type="Proteomes" id="UP000238348"/>
    </source>
</evidence>
<dbReference type="Gene3D" id="2.30.110.50">
    <property type="match status" value="1"/>
</dbReference>
<comment type="similarity">
    <text evidence="1">Belongs to the VgrG protein family.</text>
</comment>
<dbReference type="Gene3D" id="2.40.50.230">
    <property type="entry name" value="Gp5 N-terminal domain"/>
    <property type="match status" value="1"/>
</dbReference>
<proteinExistence type="inferred from homology"/>
<gene>
    <name evidence="5" type="ORF">SOCE26_076710</name>
</gene>
<sequence>MMLQQGDFYFHWDGGGPSWNHLHVVFFVIEDALSMPYQARITLQARGPDDEVDPADLIGKLATLRILTGVERPLRCFHGLIVEAVELGPSVLGMTYEVVLMPPLVRAMHRRRSRIFLNKTTRQILQAVLTGDPRMQLGDPPQGAAEPADPFVTPGEMFTFRIRDPGRLDDATARPYCVQYEESDFDFIARLLEEDGITYHFEHTNRAVVLVLSDSDEGRFKLAPFDPLTPHTMGRHLDNVRLGSRLRPTRVKLTDYNWEKPNLDMAAEASAGDGDLFVAEYPGRYADAPKQGKPIARSLLERLQTEARFATAEGACRLLGAGTIFFLDHPVDRYDGEYLVTRAELRGAAEGELAGGFGVRRDPGTPDGAPFWARVECARRGVAGRVEESRFRPARRTHKPRIHGSQTALVVDEPSARGAEIHVGGPAGNENGCVRLKFHWDTEVERHRKEPASCWVRVSQSFAGAGGGAVFHPRVGTEVVVEFIDGDPDRPLVTGRVYNGVQKPPAAGKGAATVSTLKSMSSPGAKTHNELSFDDTAGKEQIKLSAGKDMNTDVGHNRSETVTNDSTSTVKVNRTEETGSDRKAHVGGKNEESVDGDERITVGGRQNVTITSGQEMTVTADRKLTVTGPHEVSTGPEKYTVNGPQTVTVTAAKTETVGATFDLSVTSPMTVNAAARHTLNTPVETVNATMMTINSTVTTINATTVAGINSVVLSAVATGPVTLQGATITATAAGEIVLSGGGSAIKISAGGVEITGGAIKIAGGTVDITGSVVKVN</sequence>
<evidence type="ECO:0000256" key="2">
    <source>
        <dbReference type="SAM" id="MobiDB-lite"/>
    </source>
</evidence>
<dbReference type="InterPro" id="IPR054030">
    <property type="entry name" value="Gp5_Vgr_C"/>
</dbReference>
<feature type="compositionally biased region" description="Basic and acidic residues" evidence="2">
    <location>
        <begin position="573"/>
        <end position="597"/>
    </location>
</feature>
<dbReference type="InterPro" id="IPR006531">
    <property type="entry name" value="Gp5/Vgr_OB"/>
</dbReference>
<evidence type="ECO:0000259" key="4">
    <source>
        <dbReference type="Pfam" id="PF22178"/>
    </source>
</evidence>
<dbReference type="EMBL" id="CP012673">
    <property type="protein sequence ID" value="AUX46166.1"/>
    <property type="molecule type" value="Genomic_DNA"/>
</dbReference>
<dbReference type="InterPro" id="IPR037026">
    <property type="entry name" value="Vgr_OB-fold_dom_sf"/>
</dbReference>
<dbReference type="SUPFAM" id="SSF69349">
    <property type="entry name" value="Phage fibre proteins"/>
    <property type="match status" value="1"/>
</dbReference>
<feature type="domain" description="Gp5/Type VI secretion system Vgr C-terminal trimerisation" evidence="4">
    <location>
        <begin position="515"/>
        <end position="626"/>
    </location>
</feature>
<name>A0A2L0F3P9_SORCE</name>
<feature type="domain" description="Gp5/Type VI secretion system Vgr protein OB-fold" evidence="3">
    <location>
        <begin position="448"/>
        <end position="498"/>
    </location>
</feature>
<dbReference type="Pfam" id="PF04717">
    <property type="entry name" value="Phage_base_V"/>
    <property type="match status" value="1"/>
</dbReference>
<evidence type="ECO:0000259" key="3">
    <source>
        <dbReference type="Pfam" id="PF04717"/>
    </source>
</evidence>
<feature type="compositionally biased region" description="Polar residues" evidence="2">
    <location>
        <begin position="560"/>
        <end position="572"/>
    </location>
</feature>
<organism evidence="5 6">
    <name type="scientific">Sorangium cellulosum</name>
    <name type="common">Polyangium cellulosum</name>
    <dbReference type="NCBI Taxonomy" id="56"/>
    <lineage>
        <taxon>Bacteria</taxon>
        <taxon>Pseudomonadati</taxon>
        <taxon>Myxococcota</taxon>
        <taxon>Polyangia</taxon>
        <taxon>Polyangiales</taxon>
        <taxon>Polyangiaceae</taxon>
        <taxon>Sorangium</taxon>
    </lineage>
</organism>
<feature type="compositionally biased region" description="Polar residues" evidence="2">
    <location>
        <begin position="513"/>
        <end position="524"/>
    </location>
</feature>
<dbReference type="InterPro" id="IPR017847">
    <property type="entry name" value="T6SS_RhsGE_Vgr_subset"/>
</dbReference>
<dbReference type="SUPFAM" id="SSF69279">
    <property type="entry name" value="Phage tail proteins"/>
    <property type="match status" value="2"/>
</dbReference>
<feature type="region of interest" description="Disordered" evidence="2">
    <location>
        <begin position="502"/>
        <end position="597"/>
    </location>
</feature>
<reference evidence="5 6" key="1">
    <citation type="submission" date="2015-09" db="EMBL/GenBank/DDBJ databases">
        <title>Sorangium comparison.</title>
        <authorList>
            <person name="Zaburannyi N."/>
            <person name="Bunk B."/>
            <person name="Overmann J."/>
            <person name="Mueller R."/>
        </authorList>
    </citation>
    <scope>NUCLEOTIDE SEQUENCE [LARGE SCALE GENOMIC DNA]</scope>
    <source>
        <strain evidence="5 6">So ce26</strain>
    </source>
</reference>
<dbReference type="Gene3D" id="4.10.220.110">
    <property type="match status" value="1"/>
</dbReference>
<dbReference type="AlphaFoldDB" id="A0A2L0F3P9"/>
<dbReference type="SUPFAM" id="SSF69255">
    <property type="entry name" value="gp5 N-terminal domain-like"/>
    <property type="match status" value="1"/>
</dbReference>
<dbReference type="NCBIfam" id="TIGR03361">
    <property type="entry name" value="VI_Rhs_Vgr"/>
    <property type="match status" value="1"/>
</dbReference>
<dbReference type="RefSeq" id="WP_234022816.1">
    <property type="nucleotide sequence ID" value="NZ_CP012673.1"/>
</dbReference>
<accession>A0A2L0F3P9</accession>
<dbReference type="Proteomes" id="UP000238348">
    <property type="component" value="Chromosome"/>
</dbReference>